<dbReference type="AlphaFoldDB" id="M5CA90"/>
<gene>
    <name evidence="1" type="ORF">BN14_10470</name>
</gene>
<dbReference type="SUPFAM" id="SSF50630">
    <property type="entry name" value="Acid proteases"/>
    <property type="match status" value="1"/>
</dbReference>
<comment type="caution">
    <text evidence="1">The sequence shown here is derived from an EMBL/GenBank/DDBJ whole genome shotgun (WGS) entry which is preliminary data.</text>
</comment>
<reference evidence="1 2" key="1">
    <citation type="journal article" date="2013" name="J. Biotechnol.">
        <title>Establishment and interpretation of the genome sequence of the phytopathogenic fungus Rhizoctonia solani AG1-IB isolate 7/3/14.</title>
        <authorList>
            <person name="Wibberg D.W."/>
            <person name="Jelonek L.J."/>
            <person name="Rupp O.R."/>
            <person name="Hennig M.H."/>
            <person name="Eikmeyer F.E."/>
            <person name="Goesmann A.G."/>
            <person name="Hartmann A.H."/>
            <person name="Borriss R.B."/>
            <person name="Grosch R.G."/>
            <person name="Puehler A.P."/>
            <person name="Schlueter A.S."/>
        </authorList>
    </citation>
    <scope>NUCLEOTIDE SEQUENCE [LARGE SCALE GENOMIC DNA]</scope>
    <source>
        <strain evidence="2">AG1-IB / isolate 7/3/14</strain>
    </source>
</reference>
<dbReference type="Proteomes" id="UP000012065">
    <property type="component" value="Unassembled WGS sequence"/>
</dbReference>
<sequence length="162" mass="18466">MSPLFEIELQTKNQAAITTLINSGASSNFISPTTVKKLQIPTITLKKPRTVTMLDGSTPKTGKIWKQVALEFTYNHQTMQHEILVSPIRHHSAILGIKWLEQEQPKIDWSSWQLSFPIPNSTFAYIAQEEEANTEPLKGIPPQYHKFAKVFSKEEFNKLPPH</sequence>
<organism evidence="1 2">
    <name type="scientific">Thanatephorus cucumeris (strain AG1-IB / isolate 7/3/14)</name>
    <name type="common">Lettuce bottom rot fungus</name>
    <name type="synonym">Rhizoctonia solani</name>
    <dbReference type="NCBI Taxonomy" id="1108050"/>
    <lineage>
        <taxon>Eukaryota</taxon>
        <taxon>Fungi</taxon>
        <taxon>Dikarya</taxon>
        <taxon>Basidiomycota</taxon>
        <taxon>Agaricomycotina</taxon>
        <taxon>Agaricomycetes</taxon>
        <taxon>Cantharellales</taxon>
        <taxon>Ceratobasidiaceae</taxon>
        <taxon>Rhizoctonia</taxon>
        <taxon>Rhizoctonia solani AG-1</taxon>
    </lineage>
</organism>
<dbReference type="EMBL" id="CAOJ01015831">
    <property type="protein sequence ID" value="CCO36336.1"/>
    <property type="molecule type" value="Genomic_DNA"/>
</dbReference>
<proteinExistence type="predicted"/>
<evidence type="ECO:0000313" key="2">
    <source>
        <dbReference type="Proteomes" id="UP000012065"/>
    </source>
</evidence>
<dbReference type="Pfam" id="PF08284">
    <property type="entry name" value="RVP_2"/>
    <property type="match status" value="1"/>
</dbReference>
<name>M5CA90_THACB</name>
<evidence type="ECO:0000313" key="1">
    <source>
        <dbReference type="EMBL" id="CCO36336.1"/>
    </source>
</evidence>
<protein>
    <submittedName>
        <fullName evidence="1">Similar to pol polyprotein</fullName>
    </submittedName>
</protein>
<dbReference type="InterPro" id="IPR032567">
    <property type="entry name" value="RTL1-rel"/>
</dbReference>
<dbReference type="InterPro" id="IPR021109">
    <property type="entry name" value="Peptidase_aspartic_dom_sf"/>
</dbReference>
<dbReference type="PANTHER" id="PTHR15503:SF22">
    <property type="entry name" value="TRANSPOSON TY3-I GAG POLYPROTEIN"/>
    <property type="match status" value="1"/>
</dbReference>
<dbReference type="Gene3D" id="2.40.70.10">
    <property type="entry name" value="Acid Proteases"/>
    <property type="match status" value="1"/>
</dbReference>
<dbReference type="HOGENOM" id="CLU_138736_0_0_1"/>
<dbReference type="PANTHER" id="PTHR15503">
    <property type="entry name" value="LDOC1 RELATED"/>
    <property type="match status" value="1"/>
</dbReference>
<dbReference type="CDD" id="cd00303">
    <property type="entry name" value="retropepsin_like"/>
    <property type="match status" value="1"/>
</dbReference>
<accession>M5CA90</accession>